<accession>A0A0A9F7D4</accession>
<proteinExistence type="predicted"/>
<dbReference type="AlphaFoldDB" id="A0A0A9F7D4"/>
<organism evidence="1">
    <name type="scientific">Arundo donax</name>
    <name type="common">Giant reed</name>
    <name type="synonym">Donax arundinaceus</name>
    <dbReference type="NCBI Taxonomy" id="35708"/>
    <lineage>
        <taxon>Eukaryota</taxon>
        <taxon>Viridiplantae</taxon>
        <taxon>Streptophyta</taxon>
        <taxon>Embryophyta</taxon>
        <taxon>Tracheophyta</taxon>
        <taxon>Spermatophyta</taxon>
        <taxon>Magnoliopsida</taxon>
        <taxon>Liliopsida</taxon>
        <taxon>Poales</taxon>
        <taxon>Poaceae</taxon>
        <taxon>PACMAD clade</taxon>
        <taxon>Arundinoideae</taxon>
        <taxon>Arundineae</taxon>
        <taxon>Arundo</taxon>
    </lineage>
</organism>
<dbReference type="EMBL" id="GBRH01191845">
    <property type="protein sequence ID" value="JAE06051.1"/>
    <property type="molecule type" value="Transcribed_RNA"/>
</dbReference>
<reference evidence="1" key="1">
    <citation type="submission" date="2014-09" db="EMBL/GenBank/DDBJ databases">
        <authorList>
            <person name="Magalhaes I.L.F."/>
            <person name="Oliveira U."/>
            <person name="Santos F.R."/>
            <person name="Vidigal T.H.D.A."/>
            <person name="Brescovit A.D."/>
            <person name="Santos A.J."/>
        </authorList>
    </citation>
    <scope>NUCLEOTIDE SEQUENCE</scope>
    <source>
        <tissue evidence="1">Shoot tissue taken approximately 20 cm above the soil surface</tissue>
    </source>
</reference>
<name>A0A0A9F7D4_ARUDO</name>
<evidence type="ECO:0000313" key="1">
    <source>
        <dbReference type="EMBL" id="JAE06051.1"/>
    </source>
</evidence>
<protein>
    <submittedName>
        <fullName evidence="1">Uncharacterized protein</fullName>
    </submittedName>
</protein>
<reference evidence="1" key="2">
    <citation type="journal article" date="2015" name="Data Brief">
        <title>Shoot transcriptome of the giant reed, Arundo donax.</title>
        <authorList>
            <person name="Barrero R.A."/>
            <person name="Guerrero F.D."/>
            <person name="Moolhuijzen P."/>
            <person name="Goolsby J.A."/>
            <person name="Tidwell J."/>
            <person name="Bellgard S.E."/>
            <person name="Bellgard M.I."/>
        </authorList>
    </citation>
    <scope>NUCLEOTIDE SEQUENCE</scope>
    <source>
        <tissue evidence="1">Shoot tissue taken approximately 20 cm above the soil surface</tissue>
    </source>
</reference>
<sequence length="40" mass="4450">MCLAFYHRGRGSEAFSCVRAAGDLCDVCKLRVDCRCRPAL</sequence>